<proteinExistence type="predicted"/>
<keyword evidence="1 2" id="KW-0732">Signal</keyword>
<dbReference type="InterPro" id="IPR016047">
    <property type="entry name" value="M23ase_b-sheet_dom"/>
</dbReference>
<feature type="domain" description="M23ase beta-sheet core" evidence="3">
    <location>
        <begin position="174"/>
        <end position="268"/>
    </location>
</feature>
<keyword evidence="5" id="KW-1185">Reference proteome</keyword>
<name>A0A222MXE0_9BACT</name>
<protein>
    <submittedName>
        <fullName evidence="4">Zinc metallopeptidase, M23 family</fullName>
    </submittedName>
</protein>
<evidence type="ECO:0000256" key="1">
    <source>
        <dbReference type="ARBA" id="ARBA00022729"/>
    </source>
</evidence>
<reference evidence="4 5" key="1">
    <citation type="submission" date="2017-07" db="EMBL/GenBank/DDBJ databases">
        <title>Analysis of two Campylobacter avium genomes and identification of a novel hippuricase gene.</title>
        <authorList>
            <person name="Miller W.G."/>
            <person name="Chapman M.H."/>
            <person name="Yee E."/>
            <person name="Revez J."/>
            <person name="Bono J.L."/>
            <person name="Rossi M."/>
        </authorList>
    </citation>
    <scope>NUCLEOTIDE SEQUENCE [LARGE SCALE GENOMIC DNA]</scope>
    <source>
        <strain evidence="4 5">LMG 24591</strain>
    </source>
</reference>
<dbReference type="GO" id="GO:0004222">
    <property type="term" value="F:metalloendopeptidase activity"/>
    <property type="evidence" value="ECO:0007669"/>
    <property type="project" value="TreeGrafter"/>
</dbReference>
<gene>
    <name evidence="4" type="ORF">CAV_0963</name>
</gene>
<dbReference type="Proteomes" id="UP000201169">
    <property type="component" value="Chromosome"/>
</dbReference>
<sequence>MKKISFVLIFALAFSFAYDMNITKGQAVILEFGKKGLKEIQSKSNLDKKEKKERFMLHPSDDNKVMLIFSSSYRKPIKEAKISALYANGEIKNYHLLGYDGSYKVEKLTVAANKVKPPKEVLARIQKELKEANKIYATFTDEALYDGKFIKPLDSAITSHFGTARVFNNTLASYHSGTDFRAKVGTPILAANSGVVRLAKDRYYAGGSVIIDHGYKIFSQYYHLSEIKVKVGQKVNKGDVIALSGDSGRVTGAHLHFGIFAGGNQVDPMDFIKKFNDLVDEKVK</sequence>
<evidence type="ECO:0000259" key="3">
    <source>
        <dbReference type="Pfam" id="PF01551"/>
    </source>
</evidence>
<dbReference type="Pfam" id="PF01551">
    <property type="entry name" value="Peptidase_M23"/>
    <property type="match status" value="1"/>
</dbReference>
<dbReference type="RefSeq" id="WP_094325377.1">
    <property type="nucleotide sequence ID" value="NZ_CP022347.1"/>
</dbReference>
<organism evidence="4 5">
    <name type="scientific">Campylobacter avium LMG 24591</name>
    <dbReference type="NCBI Taxonomy" id="522484"/>
    <lineage>
        <taxon>Bacteria</taxon>
        <taxon>Pseudomonadati</taxon>
        <taxon>Campylobacterota</taxon>
        <taxon>Epsilonproteobacteria</taxon>
        <taxon>Campylobacterales</taxon>
        <taxon>Campylobacteraceae</taxon>
        <taxon>Campylobacter</taxon>
    </lineage>
</organism>
<dbReference type="PANTHER" id="PTHR21666">
    <property type="entry name" value="PEPTIDASE-RELATED"/>
    <property type="match status" value="1"/>
</dbReference>
<dbReference type="EMBL" id="CP022347">
    <property type="protein sequence ID" value="ASQ30623.1"/>
    <property type="molecule type" value="Genomic_DNA"/>
</dbReference>
<feature type="signal peptide" evidence="2">
    <location>
        <begin position="1"/>
        <end position="19"/>
    </location>
</feature>
<dbReference type="AlphaFoldDB" id="A0A222MXE0"/>
<evidence type="ECO:0000256" key="2">
    <source>
        <dbReference type="SAM" id="SignalP"/>
    </source>
</evidence>
<dbReference type="KEGG" id="cavi:CAV_0963"/>
<evidence type="ECO:0000313" key="4">
    <source>
        <dbReference type="EMBL" id="ASQ30623.1"/>
    </source>
</evidence>
<evidence type="ECO:0000313" key="5">
    <source>
        <dbReference type="Proteomes" id="UP000201169"/>
    </source>
</evidence>
<dbReference type="CDD" id="cd12797">
    <property type="entry name" value="M23_peptidase"/>
    <property type="match status" value="1"/>
</dbReference>
<dbReference type="InterPro" id="IPR050570">
    <property type="entry name" value="Cell_wall_metabolism_enzyme"/>
</dbReference>
<dbReference type="SUPFAM" id="SSF51261">
    <property type="entry name" value="Duplicated hybrid motif"/>
    <property type="match status" value="1"/>
</dbReference>
<dbReference type="InterPro" id="IPR011055">
    <property type="entry name" value="Dup_hybrid_motif"/>
</dbReference>
<feature type="chain" id="PRO_5013256856" evidence="2">
    <location>
        <begin position="20"/>
        <end position="284"/>
    </location>
</feature>
<dbReference type="PANTHER" id="PTHR21666:SF289">
    <property type="entry name" value="L-ALA--D-GLU ENDOPEPTIDASE"/>
    <property type="match status" value="1"/>
</dbReference>
<dbReference type="OrthoDB" id="9815245at2"/>
<dbReference type="Gene3D" id="2.70.70.10">
    <property type="entry name" value="Glucose Permease (Domain IIA)"/>
    <property type="match status" value="1"/>
</dbReference>
<accession>A0A222MXE0</accession>